<dbReference type="InterPro" id="IPR036396">
    <property type="entry name" value="Cyt_P450_sf"/>
</dbReference>
<evidence type="ECO:0000313" key="3">
    <source>
        <dbReference type="EMBL" id="MFC4908216.1"/>
    </source>
</evidence>
<keyword evidence="4" id="KW-1185">Reference proteome</keyword>
<evidence type="ECO:0000256" key="1">
    <source>
        <dbReference type="ARBA" id="ARBA00010617"/>
    </source>
</evidence>
<keyword evidence="2" id="KW-0503">Monooxygenase</keyword>
<dbReference type="InterPro" id="IPR001128">
    <property type="entry name" value="Cyt_P450"/>
</dbReference>
<dbReference type="PROSITE" id="PS00086">
    <property type="entry name" value="CYTOCHROME_P450"/>
    <property type="match status" value="1"/>
</dbReference>
<keyword evidence="2" id="KW-0349">Heme</keyword>
<sequence length="393" mass="41681">MSDPLPPDLPASDPLRRLAEPAALRDPHPVFDELRSRAPVAWHDGLGTWLLTRHADCAAVLRDGARFASDPRRAGIDMPPQAVSVQTLDPPGHTAARRPLVDALRELDRAEVAPMVAERARAMLGELEGLPSFDVVADFCEPLAVSTICRYLRVPEPDPASFVPAAETVAAGMDAGVWPERAEAAMDARAELSALTAGWLADPPPDGIVRVVADAVRAGDLDRTVAANTLRVLLHAGYTSASKLLSLAVVALLDAPGALAAFAADPSPRAVDELVRYCSPVQALGRVCVEPAEVGGQQIEPGQDVTLFLGAANRDPARFDRPHELRLDRRPNPHLGFGKGAHSCLGASFAAVQARVVLAVLAERSTALRALGAPEFRAALTLRSPARLRVALD</sequence>
<evidence type="ECO:0000313" key="4">
    <source>
        <dbReference type="Proteomes" id="UP001595872"/>
    </source>
</evidence>
<comment type="caution">
    <text evidence="3">The sequence shown here is derived from an EMBL/GenBank/DDBJ whole genome shotgun (WGS) entry which is preliminary data.</text>
</comment>
<dbReference type="InterPro" id="IPR002397">
    <property type="entry name" value="Cyt_P450_B"/>
</dbReference>
<dbReference type="PANTHER" id="PTHR46696">
    <property type="entry name" value="P450, PUTATIVE (EUROFUNG)-RELATED"/>
    <property type="match status" value="1"/>
</dbReference>
<dbReference type="RefSeq" id="WP_378254619.1">
    <property type="nucleotide sequence ID" value="NZ_JBHSIT010000003.1"/>
</dbReference>
<gene>
    <name evidence="3" type="ORF">ACFPCY_12850</name>
</gene>
<dbReference type="PANTHER" id="PTHR46696:SF4">
    <property type="entry name" value="BIOTIN BIOSYNTHESIS CYTOCHROME P450"/>
    <property type="match status" value="1"/>
</dbReference>
<protein>
    <submittedName>
        <fullName evidence="3">Cytochrome P450</fullName>
    </submittedName>
</protein>
<dbReference type="PRINTS" id="PR00359">
    <property type="entry name" value="BP450"/>
</dbReference>
<keyword evidence="2" id="KW-0408">Iron</keyword>
<evidence type="ECO:0000256" key="2">
    <source>
        <dbReference type="RuleBase" id="RU000461"/>
    </source>
</evidence>
<dbReference type="Pfam" id="PF00067">
    <property type="entry name" value="p450"/>
    <property type="match status" value="1"/>
</dbReference>
<dbReference type="Gene3D" id="1.10.630.10">
    <property type="entry name" value="Cytochrome P450"/>
    <property type="match status" value="1"/>
</dbReference>
<reference evidence="4" key="1">
    <citation type="journal article" date="2019" name="Int. J. Syst. Evol. Microbiol.">
        <title>The Global Catalogue of Microorganisms (GCM) 10K type strain sequencing project: providing services to taxonomists for standard genome sequencing and annotation.</title>
        <authorList>
            <consortium name="The Broad Institute Genomics Platform"/>
            <consortium name="The Broad Institute Genome Sequencing Center for Infectious Disease"/>
            <person name="Wu L."/>
            <person name="Ma J."/>
        </authorList>
    </citation>
    <scope>NUCLEOTIDE SEQUENCE [LARGE SCALE GENOMIC DNA]</scope>
    <source>
        <strain evidence="4">KLKA75</strain>
    </source>
</reference>
<dbReference type="EMBL" id="JBHSIT010000003">
    <property type="protein sequence ID" value="MFC4908216.1"/>
    <property type="molecule type" value="Genomic_DNA"/>
</dbReference>
<keyword evidence="2" id="KW-0560">Oxidoreductase</keyword>
<dbReference type="Proteomes" id="UP001595872">
    <property type="component" value="Unassembled WGS sequence"/>
</dbReference>
<name>A0ABV9TXD8_9ACTN</name>
<accession>A0ABV9TXD8</accession>
<organism evidence="3 4">
    <name type="scientific">Actinomadura gamaensis</name>
    <dbReference type="NCBI Taxonomy" id="1763541"/>
    <lineage>
        <taxon>Bacteria</taxon>
        <taxon>Bacillati</taxon>
        <taxon>Actinomycetota</taxon>
        <taxon>Actinomycetes</taxon>
        <taxon>Streptosporangiales</taxon>
        <taxon>Thermomonosporaceae</taxon>
        <taxon>Actinomadura</taxon>
    </lineage>
</organism>
<dbReference type="SUPFAM" id="SSF48264">
    <property type="entry name" value="Cytochrome P450"/>
    <property type="match status" value="1"/>
</dbReference>
<proteinExistence type="inferred from homology"/>
<keyword evidence="2" id="KW-0479">Metal-binding</keyword>
<dbReference type="InterPro" id="IPR017972">
    <property type="entry name" value="Cyt_P450_CS"/>
</dbReference>
<comment type="similarity">
    <text evidence="1 2">Belongs to the cytochrome P450 family.</text>
</comment>